<dbReference type="AlphaFoldDB" id="A0A7I7U612"/>
<name>A0A7I7U612_MYCPF</name>
<dbReference type="GO" id="GO:0003824">
    <property type="term" value="F:catalytic activity"/>
    <property type="evidence" value="ECO:0007669"/>
    <property type="project" value="UniProtKB-ARBA"/>
</dbReference>
<dbReference type="PANTHER" id="PTHR43802">
    <property type="entry name" value="ENOYL-COA HYDRATASE"/>
    <property type="match status" value="1"/>
</dbReference>
<dbReference type="Pfam" id="PF00378">
    <property type="entry name" value="ECH_1"/>
    <property type="match status" value="1"/>
</dbReference>
<dbReference type="InterPro" id="IPR001753">
    <property type="entry name" value="Enoyl-CoA_hydra/iso"/>
</dbReference>
<dbReference type="EMBL" id="AP022598">
    <property type="protein sequence ID" value="BBY76747.1"/>
    <property type="molecule type" value="Genomic_DNA"/>
</dbReference>
<sequence length="279" mass="30977">MVGTQEVAQVETREMDHVVYEKDGAIARIILNNPDRANAQTSEMVHSVNAALDDAQYDYDIKVVIIKANGKGFCSGHVPDGSYPEFKAELDASGKVWRSAAQLFLWPVLKLWEFPKPVIAQVHGYAIGGGTTWALIPEITVCSDDAWFQMPLVPGFGLPGSETMFEPWVFMNYKRAAEYLYTAQKITAEQALEFGLVNRVVPRDRLDTEVEELAAKIAKAPLITLQATKAGILRAWENMGFRTHQQASNDLQAVVTGSKEFQNYVAELMKKAAKPADRV</sequence>
<proteinExistence type="inferred from homology"/>
<accession>A0A7I7U612</accession>
<dbReference type="PANTHER" id="PTHR43802:SF1">
    <property type="entry name" value="IP11341P-RELATED"/>
    <property type="match status" value="1"/>
</dbReference>
<dbReference type="CDD" id="cd06558">
    <property type="entry name" value="crotonase-like"/>
    <property type="match status" value="1"/>
</dbReference>
<reference evidence="2 3" key="1">
    <citation type="journal article" date="2019" name="Emerg. Microbes Infect.">
        <title>Comprehensive subspecies identification of 175 nontuberculous mycobacteria species based on 7547 genomic profiles.</title>
        <authorList>
            <person name="Matsumoto Y."/>
            <person name="Kinjo T."/>
            <person name="Motooka D."/>
            <person name="Nabeya D."/>
            <person name="Jung N."/>
            <person name="Uechi K."/>
            <person name="Horii T."/>
            <person name="Iida T."/>
            <person name="Fujita J."/>
            <person name="Nakamura S."/>
        </authorList>
    </citation>
    <scope>NUCLEOTIDE SEQUENCE [LARGE SCALE GENOMIC DNA]</scope>
    <source>
        <strain evidence="2 3">JCM 6367</strain>
    </source>
</reference>
<evidence type="ECO:0000256" key="1">
    <source>
        <dbReference type="ARBA" id="ARBA00005254"/>
    </source>
</evidence>
<organism evidence="2 3">
    <name type="scientific">Mycolicibacterium parafortuitum</name>
    <name type="common">Mycobacterium parafortuitum</name>
    <dbReference type="NCBI Taxonomy" id="39692"/>
    <lineage>
        <taxon>Bacteria</taxon>
        <taxon>Bacillati</taxon>
        <taxon>Actinomycetota</taxon>
        <taxon>Actinomycetes</taxon>
        <taxon>Mycobacteriales</taxon>
        <taxon>Mycobacteriaceae</taxon>
        <taxon>Mycolicibacterium</taxon>
    </lineage>
</organism>
<evidence type="ECO:0000313" key="3">
    <source>
        <dbReference type="Proteomes" id="UP000466554"/>
    </source>
</evidence>
<gene>
    <name evidence="2" type="ORF">MPRF_36460</name>
</gene>
<dbReference type="Proteomes" id="UP000466554">
    <property type="component" value="Chromosome"/>
</dbReference>
<dbReference type="InterPro" id="IPR029045">
    <property type="entry name" value="ClpP/crotonase-like_dom_sf"/>
</dbReference>
<protein>
    <submittedName>
        <fullName evidence="2">Enoyl-CoA hydratase</fullName>
    </submittedName>
</protein>
<dbReference type="SUPFAM" id="SSF52096">
    <property type="entry name" value="ClpP/crotonase"/>
    <property type="match status" value="1"/>
</dbReference>
<evidence type="ECO:0000313" key="2">
    <source>
        <dbReference type="EMBL" id="BBY76747.1"/>
    </source>
</evidence>
<dbReference type="Gene3D" id="3.90.226.10">
    <property type="entry name" value="2-enoyl-CoA Hydratase, Chain A, domain 1"/>
    <property type="match status" value="1"/>
</dbReference>
<comment type="similarity">
    <text evidence="1">Belongs to the enoyl-CoA hydratase/isomerase family.</text>
</comment>